<sequence length="643" mass="69370">MSTPPSRSPTGRRRRVGALAGLLALALLGGPPGAAADAAPAPSDGPRPVSGSQLPADGPLVETIDRLWSPAAGAYRGFPGSPRTRANALLLRLHVRALVLGADSPLSPRLAAPERARQLVDALSRSPAFVDGRTTRYDPDDRDQSHRPGFTQTTGRGQRPSHQHIAIDPEVALALAEAVRARAVLGLRPAAVARARRAVLRTAGHPMFSPRHVRIGQLLWTTQMLWAKRLVDGDRRAFARAMRRALDTEDRLLPRLLTRDGGYRYQVKGRRGDALNRMDTPEYSLIALAGIQFLPQARADGMPLRRGELARYRRWGRRVVWGAFGNDGLLNWDTAWGADRRYLVQYWGWASTALQALAGADGVLPAADRRRARALCRRAQQRVLDLQDARGLLPKVLYGAATTFAAAGRDRALGSLRMLWSVSSCPEAGIPRSAASFDREQQRYAVTTPRYTTAVVGWSRDLSSGALPVRLLDGDGRAIGGLGGRRSGFDLVLGDLHLGGRPASGTRVRLSARRGSGPLTGRGSLRAVVRRGTAGARLRLRFGVEGFRIAGTSMRAAVPRWRIPLGEDATTTVEHRGGRTILRVSPARGASWSASVAGTARVGIARVGRDRLDPTVRRVATLALPRGRRIDLRVAVGPSAGPS</sequence>
<feature type="compositionally biased region" description="Low complexity" evidence="1">
    <location>
        <begin position="33"/>
        <end position="48"/>
    </location>
</feature>
<evidence type="ECO:0000313" key="3">
    <source>
        <dbReference type="EMBL" id="MDX8151340.1"/>
    </source>
</evidence>
<dbReference type="PROSITE" id="PS51318">
    <property type="entry name" value="TAT"/>
    <property type="match status" value="1"/>
</dbReference>
<evidence type="ECO:0008006" key="5">
    <source>
        <dbReference type="Google" id="ProtNLM"/>
    </source>
</evidence>
<comment type="caution">
    <text evidence="3">The sequence shown here is derived from an EMBL/GenBank/DDBJ whole genome shotgun (WGS) entry which is preliminary data.</text>
</comment>
<feature type="region of interest" description="Disordered" evidence="1">
    <location>
        <begin position="33"/>
        <end position="57"/>
    </location>
</feature>
<accession>A0ABU4VKQ5</accession>
<feature type="signal peptide" evidence="2">
    <location>
        <begin position="1"/>
        <end position="36"/>
    </location>
</feature>
<organism evidence="3 4">
    <name type="scientific">Patulibacter brassicae</name>
    <dbReference type="NCBI Taxonomy" id="1705717"/>
    <lineage>
        <taxon>Bacteria</taxon>
        <taxon>Bacillati</taxon>
        <taxon>Actinomycetota</taxon>
        <taxon>Thermoleophilia</taxon>
        <taxon>Solirubrobacterales</taxon>
        <taxon>Patulibacteraceae</taxon>
        <taxon>Patulibacter</taxon>
    </lineage>
</organism>
<feature type="compositionally biased region" description="Basic and acidic residues" evidence="1">
    <location>
        <begin position="133"/>
        <end position="146"/>
    </location>
</feature>
<dbReference type="EMBL" id="JAXAVX010000002">
    <property type="protein sequence ID" value="MDX8151340.1"/>
    <property type="molecule type" value="Genomic_DNA"/>
</dbReference>
<evidence type="ECO:0000313" key="4">
    <source>
        <dbReference type="Proteomes" id="UP001277761"/>
    </source>
</evidence>
<evidence type="ECO:0000256" key="2">
    <source>
        <dbReference type="SAM" id="SignalP"/>
    </source>
</evidence>
<protein>
    <recommendedName>
        <fullName evidence="5">D-glucuronyl C5-epimerase C-terminal domain-containing protein</fullName>
    </recommendedName>
</protein>
<keyword evidence="2" id="KW-0732">Signal</keyword>
<dbReference type="InterPro" id="IPR006311">
    <property type="entry name" value="TAT_signal"/>
</dbReference>
<gene>
    <name evidence="3" type="ORF">SK069_07045</name>
</gene>
<evidence type="ECO:0000256" key="1">
    <source>
        <dbReference type="SAM" id="MobiDB-lite"/>
    </source>
</evidence>
<feature type="chain" id="PRO_5046865895" description="D-glucuronyl C5-epimerase C-terminal domain-containing protein" evidence="2">
    <location>
        <begin position="37"/>
        <end position="643"/>
    </location>
</feature>
<reference evidence="3 4" key="1">
    <citation type="submission" date="2023-11" db="EMBL/GenBank/DDBJ databases">
        <authorList>
            <person name="Xu M."/>
            <person name="Jiang T."/>
        </authorList>
    </citation>
    <scope>NUCLEOTIDE SEQUENCE [LARGE SCALE GENOMIC DNA]</scope>
    <source>
        <strain evidence="3 4">SD</strain>
    </source>
</reference>
<name>A0ABU4VKQ5_9ACTN</name>
<proteinExistence type="predicted"/>
<dbReference type="RefSeq" id="WP_319953490.1">
    <property type="nucleotide sequence ID" value="NZ_JAXAVX010000002.1"/>
</dbReference>
<dbReference type="Proteomes" id="UP001277761">
    <property type="component" value="Unassembled WGS sequence"/>
</dbReference>
<keyword evidence="4" id="KW-1185">Reference proteome</keyword>
<feature type="region of interest" description="Disordered" evidence="1">
    <location>
        <begin position="130"/>
        <end position="162"/>
    </location>
</feature>